<dbReference type="EMBL" id="JAMKFB020000017">
    <property type="protein sequence ID" value="KAL0169899.1"/>
    <property type="molecule type" value="Genomic_DNA"/>
</dbReference>
<gene>
    <name evidence="1" type="ORF">M9458_034495</name>
</gene>
<evidence type="ECO:0000313" key="1">
    <source>
        <dbReference type="EMBL" id="KAL0169899.1"/>
    </source>
</evidence>
<accession>A0ABD0P7C4</accession>
<protein>
    <submittedName>
        <fullName evidence="1">Uncharacterized protein</fullName>
    </submittedName>
</protein>
<sequence length="50" mass="5467">SCPGGWSQTILEVKMLDVEVLGWCGYTWSAVVRPVGCTAKFSETPLETAY</sequence>
<organism evidence="1 2">
    <name type="scientific">Cirrhinus mrigala</name>
    <name type="common">Mrigala</name>
    <dbReference type="NCBI Taxonomy" id="683832"/>
    <lineage>
        <taxon>Eukaryota</taxon>
        <taxon>Metazoa</taxon>
        <taxon>Chordata</taxon>
        <taxon>Craniata</taxon>
        <taxon>Vertebrata</taxon>
        <taxon>Euteleostomi</taxon>
        <taxon>Actinopterygii</taxon>
        <taxon>Neopterygii</taxon>
        <taxon>Teleostei</taxon>
        <taxon>Ostariophysi</taxon>
        <taxon>Cypriniformes</taxon>
        <taxon>Cyprinidae</taxon>
        <taxon>Labeoninae</taxon>
        <taxon>Labeonini</taxon>
        <taxon>Cirrhinus</taxon>
    </lineage>
</organism>
<feature type="non-terminal residue" evidence="1">
    <location>
        <position position="50"/>
    </location>
</feature>
<dbReference type="AlphaFoldDB" id="A0ABD0P7C4"/>
<evidence type="ECO:0000313" key="2">
    <source>
        <dbReference type="Proteomes" id="UP001529510"/>
    </source>
</evidence>
<proteinExistence type="predicted"/>
<comment type="caution">
    <text evidence="1">The sequence shown here is derived from an EMBL/GenBank/DDBJ whole genome shotgun (WGS) entry which is preliminary data.</text>
</comment>
<name>A0ABD0P7C4_CIRMR</name>
<feature type="non-terminal residue" evidence="1">
    <location>
        <position position="1"/>
    </location>
</feature>
<keyword evidence="2" id="KW-1185">Reference proteome</keyword>
<dbReference type="Proteomes" id="UP001529510">
    <property type="component" value="Unassembled WGS sequence"/>
</dbReference>
<reference evidence="1 2" key="1">
    <citation type="submission" date="2024-05" db="EMBL/GenBank/DDBJ databases">
        <title>Genome sequencing and assembly of Indian major carp, Cirrhinus mrigala (Hamilton, 1822).</title>
        <authorList>
            <person name="Mohindra V."/>
            <person name="Chowdhury L.M."/>
            <person name="Lal K."/>
            <person name="Jena J.K."/>
        </authorList>
    </citation>
    <scope>NUCLEOTIDE SEQUENCE [LARGE SCALE GENOMIC DNA]</scope>
    <source>
        <strain evidence="1">CM1030</strain>
        <tissue evidence="1">Blood</tissue>
    </source>
</reference>